<organism evidence="1 2">
    <name type="scientific">Ectopseudomonas chengduensis</name>
    <dbReference type="NCBI Taxonomy" id="489632"/>
    <lineage>
        <taxon>Bacteria</taxon>
        <taxon>Pseudomonadati</taxon>
        <taxon>Pseudomonadota</taxon>
        <taxon>Gammaproteobacteria</taxon>
        <taxon>Pseudomonadales</taxon>
        <taxon>Pseudomonadaceae</taxon>
        <taxon>Ectopseudomonas</taxon>
    </lineage>
</organism>
<evidence type="ECO:0000313" key="2">
    <source>
        <dbReference type="Proteomes" id="UP000199467"/>
    </source>
</evidence>
<evidence type="ECO:0000313" key="1">
    <source>
        <dbReference type="EMBL" id="SDC86471.1"/>
    </source>
</evidence>
<dbReference type="AlphaFoldDB" id="A0A1G6Q2J4"/>
<dbReference type="Proteomes" id="UP000199467">
    <property type="component" value="Unassembled WGS sequence"/>
</dbReference>
<sequence>MAIPFKLVIKLATPFVMSRPRTTLDSLLSAAVFRECGLMGADTIPHIPLEQESGIFKGSCAFVAGNYSHTTVQRVMNLRGINDLSEEHFAPQSKGKAKRYLAIDVKRGPYKANMSNYAGIDARTVIFYGVGDADRVVELIRNHLPGIGRRANAGAGEIVDVNWKRMTEDYSWITPSGLPARPLPLAVWNKISAFRPVPVADLTVNVPYWNGDLVSAAYPLELSA</sequence>
<dbReference type="EMBL" id="FMZQ01000007">
    <property type="protein sequence ID" value="SDC86471.1"/>
    <property type="molecule type" value="Genomic_DNA"/>
</dbReference>
<gene>
    <name evidence="1" type="ORF">SAMN05216576_107217</name>
</gene>
<proteinExistence type="predicted"/>
<keyword evidence="2" id="KW-1185">Reference proteome</keyword>
<accession>A0A1G6Q2J4</accession>
<reference evidence="2" key="1">
    <citation type="submission" date="2016-10" db="EMBL/GenBank/DDBJ databases">
        <authorList>
            <person name="Varghese N."/>
            <person name="Submissions S."/>
        </authorList>
    </citation>
    <scope>NUCLEOTIDE SEQUENCE [LARGE SCALE GENOMIC DNA]</scope>
    <source>
        <strain evidence="2">DSM 26382</strain>
    </source>
</reference>
<dbReference type="RefSeq" id="WP_069901338.1">
    <property type="nucleotide sequence ID" value="NZ_FMZQ01000007.1"/>
</dbReference>
<protein>
    <submittedName>
        <fullName evidence="1">CRISPR type IV/AFERR-associated protein Csf3</fullName>
    </submittedName>
</protein>
<name>A0A1G6Q2J4_9GAMM</name>